<keyword evidence="3 9" id="KW-0808">Transferase</keyword>
<evidence type="ECO:0000256" key="1">
    <source>
        <dbReference type="ARBA" id="ARBA00022475"/>
    </source>
</evidence>
<protein>
    <submittedName>
        <fullName evidence="9">Dolichol-phosphate mannosyltransferase</fullName>
    </submittedName>
</protein>
<keyword evidence="5" id="KW-0448">Lipopolysaccharide biosynthesis</keyword>
<evidence type="ECO:0000313" key="10">
    <source>
        <dbReference type="Proteomes" id="UP000249739"/>
    </source>
</evidence>
<dbReference type="InterPro" id="IPR029044">
    <property type="entry name" value="Nucleotide-diphossugar_trans"/>
</dbReference>
<dbReference type="Gene3D" id="3.90.550.10">
    <property type="entry name" value="Spore Coat Polysaccharide Biosynthesis Protein SpsA, Chain A"/>
    <property type="match status" value="1"/>
</dbReference>
<dbReference type="SUPFAM" id="SSF53448">
    <property type="entry name" value="Nucleotide-diphospho-sugar transferases"/>
    <property type="match status" value="1"/>
</dbReference>
<gene>
    <name evidence="9" type="ORF">DI586_03590</name>
</gene>
<keyword evidence="2 9" id="KW-0328">Glycosyltransferase</keyword>
<evidence type="ECO:0000256" key="6">
    <source>
        <dbReference type="ARBA" id="ARBA00022989"/>
    </source>
</evidence>
<keyword evidence="1" id="KW-1003">Cell membrane</keyword>
<name>A0A2W5FKB7_9BACT</name>
<sequence>MVISVVVPVLNEEDNIASLLQDIEQASKTTPISEIIYVDDGSTDKTYSILRSLRAAYPALRVIRHDCRCGQSASLWTGIKAASNELVVTLDGDGQNDPADIKLLYNKYRENEHITPRLMISGERKKRNDSLMRRIASRSANRIRSALLKDMTKDTGCSLKLFQRKDYINLPYFDHMHRFLPALMLRDRVQLIHVPVSHRARQHGVSKYNNFGRALVGVSDLLGVWWLQSRPNAHPVIAEEIE</sequence>
<evidence type="ECO:0000256" key="3">
    <source>
        <dbReference type="ARBA" id="ARBA00022679"/>
    </source>
</evidence>
<accession>A0A2W5FKB7</accession>
<dbReference type="CDD" id="cd04179">
    <property type="entry name" value="DPM_DPG-synthase_like"/>
    <property type="match status" value="1"/>
</dbReference>
<keyword evidence="6" id="KW-1133">Transmembrane helix</keyword>
<organism evidence="9 10">
    <name type="scientific">Micavibrio aeruginosavorus</name>
    <dbReference type="NCBI Taxonomy" id="349221"/>
    <lineage>
        <taxon>Bacteria</taxon>
        <taxon>Pseudomonadati</taxon>
        <taxon>Bdellovibrionota</taxon>
        <taxon>Bdellovibrionia</taxon>
        <taxon>Bdellovibrionales</taxon>
        <taxon>Pseudobdellovibrionaceae</taxon>
        <taxon>Micavibrio</taxon>
    </lineage>
</organism>
<dbReference type="GO" id="GO:0099621">
    <property type="term" value="F:undecaprenyl-phosphate 4-deoxy-4-formamido-L-arabinose transferase activity"/>
    <property type="evidence" value="ECO:0007669"/>
    <property type="project" value="TreeGrafter"/>
</dbReference>
<keyword evidence="4" id="KW-0812">Transmembrane</keyword>
<feature type="domain" description="Glycosyltransferase 2-like" evidence="8">
    <location>
        <begin position="4"/>
        <end position="166"/>
    </location>
</feature>
<evidence type="ECO:0000256" key="2">
    <source>
        <dbReference type="ARBA" id="ARBA00022676"/>
    </source>
</evidence>
<evidence type="ECO:0000256" key="5">
    <source>
        <dbReference type="ARBA" id="ARBA00022985"/>
    </source>
</evidence>
<dbReference type="EMBL" id="QFOT01000024">
    <property type="protein sequence ID" value="PZP56485.1"/>
    <property type="molecule type" value="Genomic_DNA"/>
</dbReference>
<dbReference type="PANTHER" id="PTHR48090">
    <property type="entry name" value="UNDECAPRENYL-PHOSPHATE 4-DEOXY-4-FORMAMIDO-L-ARABINOSE TRANSFERASE-RELATED"/>
    <property type="match status" value="1"/>
</dbReference>
<keyword evidence="7" id="KW-0472">Membrane</keyword>
<dbReference type="GO" id="GO:0009103">
    <property type="term" value="P:lipopolysaccharide biosynthetic process"/>
    <property type="evidence" value="ECO:0007669"/>
    <property type="project" value="UniProtKB-KW"/>
</dbReference>
<dbReference type="FunFam" id="3.90.550.10:FF:000170">
    <property type="entry name" value="Dolichol-phosphate mannosyltransferase"/>
    <property type="match status" value="1"/>
</dbReference>
<comment type="caution">
    <text evidence="9">The sequence shown here is derived from an EMBL/GenBank/DDBJ whole genome shotgun (WGS) entry which is preliminary data.</text>
</comment>
<evidence type="ECO:0000313" key="9">
    <source>
        <dbReference type="EMBL" id="PZP56485.1"/>
    </source>
</evidence>
<dbReference type="InterPro" id="IPR001173">
    <property type="entry name" value="Glyco_trans_2-like"/>
</dbReference>
<dbReference type="InterPro" id="IPR050256">
    <property type="entry name" value="Glycosyltransferase_2"/>
</dbReference>
<dbReference type="Proteomes" id="UP000249739">
    <property type="component" value="Unassembled WGS sequence"/>
</dbReference>
<dbReference type="PANTHER" id="PTHR48090:SF3">
    <property type="entry name" value="UNDECAPRENYL-PHOSPHATE 4-DEOXY-4-FORMAMIDO-L-ARABINOSE TRANSFERASE"/>
    <property type="match status" value="1"/>
</dbReference>
<dbReference type="Pfam" id="PF00535">
    <property type="entry name" value="Glycos_transf_2"/>
    <property type="match status" value="1"/>
</dbReference>
<evidence type="ECO:0000259" key="8">
    <source>
        <dbReference type="Pfam" id="PF00535"/>
    </source>
</evidence>
<dbReference type="AlphaFoldDB" id="A0A2W5FKB7"/>
<reference evidence="9 10" key="1">
    <citation type="submission" date="2017-08" db="EMBL/GenBank/DDBJ databases">
        <title>Infants hospitalized years apart are colonized by the same room-sourced microbial strains.</title>
        <authorList>
            <person name="Brooks B."/>
            <person name="Olm M.R."/>
            <person name="Firek B.A."/>
            <person name="Baker R."/>
            <person name="Thomas B.C."/>
            <person name="Morowitz M.J."/>
            <person name="Banfield J.F."/>
        </authorList>
    </citation>
    <scope>NUCLEOTIDE SEQUENCE [LARGE SCALE GENOMIC DNA]</scope>
    <source>
        <strain evidence="9">S2_006_000_R2_64</strain>
    </source>
</reference>
<evidence type="ECO:0000256" key="4">
    <source>
        <dbReference type="ARBA" id="ARBA00022692"/>
    </source>
</evidence>
<proteinExistence type="predicted"/>
<dbReference type="GO" id="GO:0005886">
    <property type="term" value="C:plasma membrane"/>
    <property type="evidence" value="ECO:0007669"/>
    <property type="project" value="TreeGrafter"/>
</dbReference>
<evidence type="ECO:0000256" key="7">
    <source>
        <dbReference type="ARBA" id="ARBA00023136"/>
    </source>
</evidence>